<dbReference type="OMA" id="NDAAGYP"/>
<dbReference type="OrthoDB" id="2160638at2759"/>
<dbReference type="Gene3D" id="2.60.40.1180">
    <property type="entry name" value="Golgi alpha-mannosidase II"/>
    <property type="match status" value="1"/>
</dbReference>
<dbReference type="InParanoid" id="A0A066W0C9"/>
<dbReference type="GO" id="GO:0016020">
    <property type="term" value="C:membrane"/>
    <property type="evidence" value="ECO:0007669"/>
    <property type="project" value="GOC"/>
</dbReference>
<evidence type="ECO:0000256" key="3">
    <source>
        <dbReference type="ARBA" id="ARBA00022801"/>
    </source>
</evidence>
<dbReference type="AlphaFoldDB" id="A0A066W0C9"/>
<accession>A0A066W0C9</accession>
<keyword evidence="9" id="KW-1185">Reference proteome</keyword>
<dbReference type="GO" id="GO:0006680">
    <property type="term" value="P:glucosylceramide catabolic process"/>
    <property type="evidence" value="ECO:0007669"/>
    <property type="project" value="TreeGrafter"/>
</dbReference>
<evidence type="ECO:0000256" key="5">
    <source>
        <dbReference type="SAM" id="MobiDB-lite"/>
    </source>
</evidence>
<dbReference type="GeneID" id="25264608"/>
<reference evidence="8 9" key="1">
    <citation type="submission" date="2014-05" db="EMBL/GenBank/DDBJ databases">
        <title>Draft genome sequence of a rare smut relative, Tilletiaria anomala UBC 951.</title>
        <authorList>
            <consortium name="DOE Joint Genome Institute"/>
            <person name="Toome M."/>
            <person name="Kuo A."/>
            <person name="Henrissat B."/>
            <person name="Lipzen A."/>
            <person name="Tritt A."/>
            <person name="Yoshinaga Y."/>
            <person name="Zane M."/>
            <person name="Barry K."/>
            <person name="Grigoriev I.V."/>
            <person name="Spatafora J.W."/>
            <person name="Aimea M.C."/>
        </authorList>
    </citation>
    <scope>NUCLEOTIDE SEQUENCE [LARGE SCALE GENOMIC DNA]</scope>
    <source>
        <strain evidence="8 9">UBC 951</strain>
    </source>
</reference>
<keyword evidence="4" id="KW-0326">Glycosidase</keyword>
<name>A0A066W0C9_TILAU</name>
<evidence type="ECO:0000256" key="4">
    <source>
        <dbReference type="RuleBase" id="RU361188"/>
    </source>
</evidence>
<feature type="region of interest" description="Disordered" evidence="5">
    <location>
        <begin position="516"/>
        <end position="540"/>
    </location>
</feature>
<comment type="caution">
    <text evidence="8">The sequence shown here is derived from an EMBL/GenBank/DDBJ whole genome shotgun (WGS) entry which is preliminary data.</text>
</comment>
<sequence length="540" mass="60214">MRSLIILAAALLALAASVRALQIEAVWSSTYDKKLWISDVTSQYSKSARTFVDAADRSSSAQAPNVYPASNQRLQEFHGWGVGITDATSIVLQGVRQQNETLYWELLRLLFDPSEEYIAKGGAGCTLTRTPLSATDFSIAEYTYDDTSDGSPDPTFENFNISAAPMTWTTLQDITTVSNGRVKHFFAPWSQPAWMKTGQSNGPNGLHGGTIQPQYYSLYAKYLTKILMALGEMGIQAYRLSLQNEPKYAPTAYPGTIIESDDAADIGDLVRAEFDSNGFEDVGLLALDHNWDLQEYPIDVFNRSKAFTGVAWHCYGGSPSGQQPFNLAYPDAEVYFTECTRITQWFNEPWQNLKTQGQVLTVGSINYKSQSVILWNAVLNATADRFTGPTLPGVCTNCLAPIEILPDGSYELTSDFATLAHGSLATRVRGMETQSFVMGVNTTAGQLLAQGFENPLGNGMSRFSLVFLQQNDHYGTGLFENFTATIQFRGQVVDIELPVGMHTLWWHAPTHQEPLWRHQQDRQHQQHRQHQQKGQHRHIR</sequence>
<comment type="similarity">
    <text evidence="1 4">Belongs to the glycosyl hydrolase 30 family.</text>
</comment>
<dbReference type="PANTHER" id="PTHR11069">
    <property type="entry name" value="GLUCOSYLCERAMIDASE"/>
    <property type="match status" value="1"/>
</dbReference>
<dbReference type="PANTHER" id="PTHR11069:SF23">
    <property type="entry name" value="LYSOSOMAL ACID GLUCOSYLCERAMIDASE"/>
    <property type="match status" value="1"/>
</dbReference>
<evidence type="ECO:0000313" key="9">
    <source>
        <dbReference type="Proteomes" id="UP000027361"/>
    </source>
</evidence>
<feature type="signal peptide" evidence="6">
    <location>
        <begin position="1"/>
        <end position="20"/>
    </location>
</feature>
<evidence type="ECO:0000256" key="2">
    <source>
        <dbReference type="ARBA" id="ARBA00022729"/>
    </source>
</evidence>
<gene>
    <name evidence="8" type="ORF">K437DRAFT_257112</name>
</gene>
<dbReference type="InterPro" id="IPR013780">
    <property type="entry name" value="Glyco_hydro_b"/>
</dbReference>
<evidence type="ECO:0000256" key="1">
    <source>
        <dbReference type="ARBA" id="ARBA00005382"/>
    </source>
</evidence>
<dbReference type="SUPFAM" id="SSF51445">
    <property type="entry name" value="(Trans)glycosidases"/>
    <property type="match status" value="1"/>
</dbReference>
<dbReference type="STRING" id="1037660.A0A066W0C9"/>
<dbReference type="InterPro" id="IPR001139">
    <property type="entry name" value="Glyco_hydro_30"/>
</dbReference>
<dbReference type="EMBL" id="JMSN01000053">
    <property type="protein sequence ID" value="KDN44245.1"/>
    <property type="molecule type" value="Genomic_DNA"/>
</dbReference>
<dbReference type="Gene3D" id="3.20.20.80">
    <property type="entry name" value="Glycosidases"/>
    <property type="match status" value="1"/>
</dbReference>
<dbReference type="InterPro" id="IPR017853">
    <property type="entry name" value="GH"/>
</dbReference>
<dbReference type="Proteomes" id="UP000027361">
    <property type="component" value="Unassembled WGS sequence"/>
</dbReference>
<feature type="domain" description="Glycosyl hydrolase family 30 TIM-barrel" evidence="7">
    <location>
        <begin position="79"/>
        <end position="317"/>
    </location>
</feature>
<organism evidence="8 9">
    <name type="scientific">Tilletiaria anomala (strain ATCC 24038 / CBS 436.72 / UBC 951)</name>
    <dbReference type="NCBI Taxonomy" id="1037660"/>
    <lineage>
        <taxon>Eukaryota</taxon>
        <taxon>Fungi</taxon>
        <taxon>Dikarya</taxon>
        <taxon>Basidiomycota</taxon>
        <taxon>Ustilaginomycotina</taxon>
        <taxon>Exobasidiomycetes</taxon>
        <taxon>Georgefischeriales</taxon>
        <taxon>Tilletiariaceae</taxon>
        <taxon>Tilletiaria</taxon>
    </lineage>
</organism>
<feature type="chain" id="PRO_5001628594" evidence="6">
    <location>
        <begin position="21"/>
        <end position="540"/>
    </location>
</feature>
<evidence type="ECO:0000259" key="7">
    <source>
        <dbReference type="Pfam" id="PF02055"/>
    </source>
</evidence>
<keyword evidence="2 6" id="KW-0732">Signal</keyword>
<dbReference type="GO" id="GO:0004348">
    <property type="term" value="F:glucosylceramidase activity"/>
    <property type="evidence" value="ECO:0007669"/>
    <property type="project" value="InterPro"/>
</dbReference>
<feature type="compositionally biased region" description="Basic residues" evidence="5">
    <location>
        <begin position="525"/>
        <end position="540"/>
    </location>
</feature>
<dbReference type="Pfam" id="PF02055">
    <property type="entry name" value="Glyco_hydro_30"/>
    <property type="match status" value="1"/>
</dbReference>
<evidence type="ECO:0000313" key="8">
    <source>
        <dbReference type="EMBL" id="KDN44245.1"/>
    </source>
</evidence>
<keyword evidence="3 4" id="KW-0378">Hydrolase</keyword>
<dbReference type="InterPro" id="IPR033453">
    <property type="entry name" value="Glyco_hydro_30_TIM-barrel"/>
</dbReference>
<dbReference type="RefSeq" id="XP_013242696.1">
    <property type="nucleotide sequence ID" value="XM_013387242.1"/>
</dbReference>
<evidence type="ECO:0000256" key="6">
    <source>
        <dbReference type="SAM" id="SignalP"/>
    </source>
</evidence>
<proteinExistence type="inferred from homology"/>
<protein>
    <submittedName>
        <fullName evidence="8">Glycoside hydrolase family 30 protein</fullName>
    </submittedName>
</protein>
<dbReference type="HOGENOM" id="CLU_014379_2_0_1"/>